<dbReference type="Proteomes" id="UP000887574">
    <property type="component" value="Unplaced"/>
</dbReference>
<dbReference type="AlphaFoldDB" id="A0A915E3J4"/>
<proteinExistence type="predicted"/>
<feature type="compositionally biased region" description="Low complexity" evidence="1">
    <location>
        <begin position="183"/>
        <end position="193"/>
    </location>
</feature>
<sequence>MRYIDRFCGRSNNSKTKKQQLSSSASVEIDGSAEVPQKPHPPLPLLVTSAVRPALTPRPSVPKLPDRPCQPPPVMHHPKISDRSVSTEVPARIGSSCATDPCTSQTNTQHSAALPAARRTSKIQLVVNKIIADANMGDQRRFEVTYEDQSYIVDINSKLSRPFTLYRRQESTTSASGGGAPRSSNCSSTASSSTHLPNMSSNTKNSSSQRQGVFRRPSSHNQPFNGTPSIEENKPCTSEFQTDSAVNAIKKWV</sequence>
<keyword evidence="2" id="KW-1185">Reference proteome</keyword>
<feature type="region of interest" description="Disordered" evidence="1">
    <location>
        <begin position="1"/>
        <end position="85"/>
    </location>
</feature>
<evidence type="ECO:0000313" key="3">
    <source>
        <dbReference type="WBParaSite" id="jg26583"/>
    </source>
</evidence>
<feature type="compositionally biased region" description="Polar residues" evidence="1">
    <location>
        <begin position="97"/>
        <end position="111"/>
    </location>
</feature>
<feature type="compositionally biased region" description="Polar residues" evidence="1">
    <location>
        <begin position="194"/>
        <end position="211"/>
    </location>
</feature>
<reference evidence="3" key="1">
    <citation type="submission" date="2022-11" db="UniProtKB">
        <authorList>
            <consortium name="WormBaseParasite"/>
        </authorList>
    </citation>
    <scope>IDENTIFICATION</scope>
</reference>
<evidence type="ECO:0000313" key="2">
    <source>
        <dbReference type="Proteomes" id="UP000887574"/>
    </source>
</evidence>
<feature type="compositionally biased region" description="Polar residues" evidence="1">
    <location>
        <begin position="219"/>
        <end position="241"/>
    </location>
</feature>
<feature type="compositionally biased region" description="Polar residues" evidence="1">
    <location>
        <begin position="10"/>
        <end position="26"/>
    </location>
</feature>
<feature type="region of interest" description="Disordered" evidence="1">
    <location>
        <begin position="97"/>
        <end position="117"/>
    </location>
</feature>
<name>A0A915E3J4_9BILA</name>
<organism evidence="2 3">
    <name type="scientific">Ditylenchus dipsaci</name>
    <dbReference type="NCBI Taxonomy" id="166011"/>
    <lineage>
        <taxon>Eukaryota</taxon>
        <taxon>Metazoa</taxon>
        <taxon>Ecdysozoa</taxon>
        <taxon>Nematoda</taxon>
        <taxon>Chromadorea</taxon>
        <taxon>Rhabditida</taxon>
        <taxon>Tylenchina</taxon>
        <taxon>Tylenchomorpha</taxon>
        <taxon>Sphaerularioidea</taxon>
        <taxon>Anguinidae</taxon>
        <taxon>Anguininae</taxon>
        <taxon>Ditylenchus</taxon>
    </lineage>
</organism>
<evidence type="ECO:0000256" key="1">
    <source>
        <dbReference type="SAM" id="MobiDB-lite"/>
    </source>
</evidence>
<protein>
    <submittedName>
        <fullName evidence="3">Uncharacterized protein</fullName>
    </submittedName>
</protein>
<dbReference type="WBParaSite" id="jg26583">
    <property type="protein sequence ID" value="jg26583"/>
    <property type="gene ID" value="jg26583"/>
</dbReference>
<feature type="region of interest" description="Disordered" evidence="1">
    <location>
        <begin position="170"/>
        <end position="241"/>
    </location>
</feature>
<accession>A0A915E3J4</accession>